<accession>B4VQ93</accession>
<evidence type="ECO:0008006" key="4">
    <source>
        <dbReference type="Google" id="ProtNLM"/>
    </source>
</evidence>
<evidence type="ECO:0000313" key="3">
    <source>
        <dbReference type="Proteomes" id="UP000003835"/>
    </source>
</evidence>
<gene>
    <name evidence="2" type="ORF">MC7420_5477</name>
</gene>
<keyword evidence="3" id="KW-1185">Reference proteome</keyword>
<feature type="transmembrane region" description="Helical" evidence="1">
    <location>
        <begin position="127"/>
        <end position="148"/>
    </location>
</feature>
<proteinExistence type="predicted"/>
<feature type="transmembrane region" description="Helical" evidence="1">
    <location>
        <begin position="78"/>
        <end position="96"/>
    </location>
</feature>
<evidence type="ECO:0000256" key="1">
    <source>
        <dbReference type="SAM" id="Phobius"/>
    </source>
</evidence>
<dbReference type="EMBL" id="DS989847">
    <property type="protein sequence ID" value="EDX76043.1"/>
    <property type="molecule type" value="Genomic_DNA"/>
</dbReference>
<feature type="transmembrane region" description="Helical" evidence="1">
    <location>
        <begin position="210"/>
        <end position="229"/>
    </location>
</feature>
<reference evidence="2 3" key="1">
    <citation type="submission" date="2008-07" db="EMBL/GenBank/DDBJ databases">
        <authorList>
            <person name="Tandeau de Marsac N."/>
            <person name="Ferriera S."/>
            <person name="Johnson J."/>
            <person name="Kravitz S."/>
            <person name="Beeson K."/>
            <person name="Sutton G."/>
            <person name="Rogers Y.-H."/>
            <person name="Friedman R."/>
            <person name="Frazier M."/>
            <person name="Venter J.C."/>
        </authorList>
    </citation>
    <scope>NUCLEOTIDE SEQUENCE [LARGE SCALE GENOMIC DNA]</scope>
    <source>
        <strain evidence="2 3">PCC 7420</strain>
    </source>
</reference>
<feature type="transmembrane region" description="Helical" evidence="1">
    <location>
        <begin position="314"/>
        <end position="335"/>
    </location>
</feature>
<keyword evidence="1" id="KW-0812">Transmembrane</keyword>
<sequence length="537" mass="59601">MVFSLGNSFQTVPLNQWISLDVLLYPLHPVADADISSVVNHLSQESTHPPIYFVLTHLWIKVFPTDDGLVSLWGARSLSALLGIAAIPSLFGLGYLAFGSRLVGQIAAAMMAVSPYGIFLAQDARHYTLAILWVIASLSCLVVAIQGIHREEPLSVGMGLVWVGVNSLGIATHYFFSLTLCAEGVVLLTQAWQQRRKDPQSWARSHWRRIYGVALGTLVGGLVWLPALSSIYGSEPTAWIADGDLTREWLPPIGRLFIWGLSMIVLLPTATTVLPIWIVVISGIVTVVFVVSLIPRLGNGWKLQQHFPDRRLALQILSVYLGSAIALVLGITYGLGMDLTLGARFQFVYFPAVILLLAGMLAGVWQQVTFDSASRLKHGKAIVVMIWLMGLMGGFTAIGNLGYLQNHRPDLLAPVIQEASQSAVFIATTHKHHGQTGRLMGLAWEFKRLSDRNNSETDRTTSAQFFLADRDPKTRTYTDAIARLQNTLTELPRPFDLWLVDFRTTVDLEAQHCFRDRSYGSWAGEYKYKLYRCLPEK</sequence>
<dbReference type="Proteomes" id="UP000003835">
    <property type="component" value="Unassembled WGS sequence"/>
</dbReference>
<dbReference type="eggNOG" id="COG5305">
    <property type="taxonomic scope" value="Bacteria"/>
</dbReference>
<feature type="transmembrane region" description="Helical" evidence="1">
    <location>
        <begin position="385"/>
        <end position="404"/>
    </location>
</feature>
<name>B4VQ93_9CYAN</name>
<feature type="transmembrane region" description="Helical" evidence="1">
    <location>
        <begin position="274"/>
        <end position="294"/>
    </location>
</feature>
<feature type="transmembrane region" description="Helical" evidence="1">
    <location>
        <begin position="102"/>
        <end position="120"/>
    </location>
</feature>
<dbReference type="AlphaFoldDB" id="B4VQ93"/>
<feature type="transmembrane region" description="Helical" evidence="1">
    <location>
        <begin position="347"/>
        <end position="365"/>
    </location>
</feature>
<dbReference type="HOGENOM" id="CLU_034835_0_0_3"/>
<keyword evidence="1" id="KW-1133">Transmembrane helix</keyword>
<organism evidence="2 3">
    <name type="scientific">Coleofasciculus chthonoplastes PCC 7420</name>
    <dbReference type="NCBI Taxonomy" id="118168"/>
    <lineage>
        <taxon>Bacteria</taxon>
        <taxon>Bacillati</taxon>
        <taxon>Cyanobacteriota</taxon>
        <taxon>Cyanophyceae</taxon>
        <taxon>Coleofasciculales</taxon>
        <taxon>Coleofasciculaceae</taxon>
        <taxon>Coleofasciculus</taxon>
    </lineage>
</organism>
<feature type="transmembrane region" description="Helical" evidence="1">
    <location>
        <begin position="249"/>
        <end position="267"/>
    </location>
</feature>
<feature type="transmembrane region" description="Helical" evidence="1">
    <location>
        <begin position="168"/>
        <end position="189"/>
    </location>
</feature>
<protein>
    <recommendedName>
        <fullName evidence="4">Glycosyltransferase RgtA/B/C/D-like domain-containing protein</fullName>
    </recommendedName>
</protein>
<evidence type="ECO:0000313" key="2">
    <source>
        <dbReference type="EMBL" id="EDX76043.1"/>
    </source>
</evidence>
<keyword evidence="1" id="KW-0472">Membrane</keyword>
<dbReference type="STRING" id="118168.MC7420_5477"/>